<dbReference type="InParanoid" id="A0A1Y1YA59"/>
<dbReference type="InterPro" id="IPR018466">
    <property type="entry name" value="Kre9/Knh1-like_N"/>
</dbReference>
<comment type="caution">
    <text evidence="5">The sequence shown here is derived from an EMBL/GenBank/DDBJ whole genome shotgun (WGS) entry which is preliminary data.</text>
</comment>
<dbReference type="PANTHER" id="PTHR40633">
    <property type="entry name" value="MATRIX PROTEIN, PUTATIVE (AFU_ORTHOLOGUE AFUA_8G05410)-RELATED"/>
    <property type="match status" value="1"/>
</dbReference>
<proteinExistence type="predicted"/>
<dbReference type="OrthoDB" id="2260257at2759"/>
<evidence type="ECO:0000313" key="6">
    <source>
        <dbReference type="Proteomes" id="UP000193498"/>
    </source>
</evidence>
<organism evidence="5 6">
    <name type="scientific">Basidiobolus meristosporus CBS 931.73</name>
    <dbReference type="NCBI Taxonomy" id="1314790"/>
    <lineage>
        <taxon>Eukaryota</taxon>
        <taxon>Fungi</taxon>
        <taxon>Fungi incertae sedis</taxon>
        <taxon>Zoopagomycota</taxon>
        <taxon>Entomophthoromycotina</taxon>
        <taxon>Basidiobolomycetes</taxon>
        <taxon>Basidiobolales</taxon>
        <taxon>Basidiobolaceae</taxon>
        <taxon>Basidiobolus</taxon>
    </lineage>
</organism>
<feature type="chain" id="PRO_5013231554" description="Yeast cell wall synthesis Kre9/Knh1-like N-terminal domain-containing protein" evidence="3">
    <location>
        <begin position="19"/>
        <end position="223"/>
    </location>
</feature>
<feature type="compositionally biased region" description="Low complexity" evidence="2">
    <location>
        <begin position="122"/>
        <end position="188"/>
    </location>
</feature>
<sequence length="223" mass="22212">MFTKSLASIFVLAASVVADYSITQPVDGTVWKSGNKITITWLVNDSPPATPAKIDIALMSGPPEALQVKTVIASGVSSADGKYEWTVPANMENGQNYVVRAGNGPDVKYSHFFNVAGGGGASASPVPSGNSTQTPASSSGTSTASTSSTPSSSSQSTKSSPSSSASTSAATSKASASSIPSSAVNSAPTKSATPIKAPSGSNQLSASVMLAAIPAAIMAYLRS</sequence>
<keyword evidence="1 3" id="KW-0732">Signal</keyword>
<protein>
    <recommendedName>
        <fullName evidence="4">Yeast cell wall synthesis Kre9/Knh1-like N-terminal domain-containing protein</fullName>
    </recommendedName>
</protein>
<dbReference type="InterPro" id="IPR052982">
    <property type="entry name" value="SRP1/TIP1-like"/>
</dbReference>
<gene>
    <name evidence="5" type="ORF">K493DRAFT_301827</name>
</gene>
<evidence type="ECO:0000256" key="1">
    <source>
        <dbReference type="ARBA" id="ARBA00022729"/>
    </source>
</evidence>
<feature type="domain" description="Yeast cell wall synthesis Kre9/Knh1-like N-terminal" evidence="4">
    <location>
        <begin position="25"/>
        <end position="115"/>
    </location>
</feature>
<reference evidence="5 6" key="1">
    <citation type="submission" date="2016-07" db="EMBL/GenBank/DDBJ databases">
        <title>Pervasive Adenine N6-methylation of Active Genes in Fungi.</title>
        <authorList>
            <consortium name="DOE Joint Genome Institute"/>
            <person name="Mondo S.J."/>
            <person name="Dannebaum R.O."/>
            <person name="Kuo R.C."/>
            <person name="Labutti K."/>
            <person name="Haridas S."/>
            <person name="Kuo A."/>
            <person name="Salamov A."/>
            <person name="Ahrendt S.R."/>
            <person name="Lipzen A."/>
            <person name="Sullivan W."/>
            <person name="Andreopoulos W.B."/>
            <person name="Clum A."/>
            <person name="Lindquist E."/>
            <person name="Daum C."/>
            <person name="Ramamoorthy G.K."/>
            <person name="Gryganskyi A."/>
            <person name="Culley D."/>
            <person name="Magnuson J.K."/>
            <person name="James T.Y."/>
            <person name="O'Malley M.A."/>
            <person name="Stajich J.E."/>
            <person name="Spatafora J.W."/>
            <person name="Visel A."/>
            <person name="Grigoriev I.V."/>
        </authorList>
    </citation>
    <scope>NUCLEOTIDE SEQUENCE [LARGE SCALE GENOMIC DNA]</scope>
    <source>
        <strain evidence="5 6">CBS 931.73</strain>
    </source>
</reference>
<name>A0A1Y1YA59_9FUNG</name>
<dbReference type="Proteomes" id="UP000193498">
    <property type="component" value="Unassembled WGS sequence"/>
</dbReference>
<evidence type="ECO:0000256" key="2">
    <source>
        <dbReference type="SAM" id="MobiDB-lite"/>
    </source>
</evidence>
<evidence type="ECO:0000259" key="4">
    <source>
        <dbReference type="Pfam" id="PF10342"/>
    </source>
</evidence>
<dbReference type="PANTHER" id="PTHR40633:SF1">
    <property type="entry name" value="GPI ANCHORED SERINE-THREONINE RICH PROTEIN (AFU_ORTHOLOGUE AFUA_1G03630)"/>
    <property type="match status" value="1"/>
</dbReference>
<accession>A0A1Y1YA59</accession>
<evidence type="ECO:0000313" key="5">
    <source>
        <dbReference type="EMBL" id="ORX94842.1"/>
    </source>
</evidence>
<dbReference type="Pfam" id="PF10342">
    <property type="entry name" value="Kre9_KNH"/>
    <property type="match status" value="1"/>
</dbReference>
<evidence type="ECO:0000256" key="3">
    <source>
        <dbReference type="SAM" id="SignalP"/>
    </source>
</evidence>
<dbReference type="STRING" id="1314790.A0A1Y1YA59"/>
<dbReference type="AlphaFoldDB" id="A0A1Y1YA59"/>
<feature type="signal peptide" evidence="3">
    <location>
        <begin position="1"/>
        <end position="18"/>
    </location>
</feature>
<feature type="region of interest" description="Disordered" evidence="2">
    <location>
        <begin position="120"/>
        <end position="203"/>
    </location>
</feature>
<keyword evidence="6" id="KW-1185">Reference proteome</keyword>
<dbReference type="EMBL" id="MCFE01000194">
    <property type="protein sequence ID" value="ORX94842.1"/>
    <property type="molecule type" value="Genomic_DNA"/>
</dbReference>